<protein>
    <recommendedName>
        <fullName evidence="4">YtxH domain-containing protein</fullName>
    </recommendedName>
</protein>
<dbReference type="Pfam" id="PF12732">
    <property type="entry name" value="YtxH"/>
    <property type="match status" value="1"/>
</dbReference>
<evidence type="ECO:0008006" key="4">
    <source>
        <dbReference type="Google" id="ProtNLM"/>
    </source>
</evidence>
<dbReference type="EMBL" id="CASHTH010004034">
    <property type="protein sequence ID" value="CAI8052729.1"/>
    <property type="molecule type" value="Genomic_DNA"/>
</dbReference>
<dbReference type="AlphaFoldDB" id="A0AA35TS12"/>
<accession>A0AA35TS12</accession>
<feature type="transmembrane region" description="Helical" evidence="1">
    <location>
        <begin position="7"/>
        <end position="26"/>
    </location>
</feature>
<reference evidence="2" key="1">
    <citation type="submission" date="2023-03" db="EMBL/GenBank/DDBJ databases">
        <authorList>
            <person name="Steffen K."/>
            <person name="Cardenas P."/>
        </authorList>
    </citation>
    <scope>NUCLEOTIDE SEQUENCE</scope>
</reference>
<sequence>MNRTQRDLILLAAGIGVGVGLGMLLAPRSGQETRLALTRSANEAVGRGRGYWERIRSRIAAGESDEQLDTEE</sequence>
<gene>
    <name evidence="2" type="ORF">GBAR_LOCUS28851</name>
</gene>
<dbReference type="Proteomes" id="UP001174909">
    <property type="component" value="Unassembled WGS sequence"/>
</dbReference>
<evidence type="ECO:0000256" key="1">
    <source>
        <dbReference type="SAM" id="Phobius"/>
    </source>
</evidence>
<comment type="caution">
    <text evidence="2">The sequence shown here is derived from an EMBL/GenBank/DDBJ whole genome shotgun (WGS) entry which is preliminary data.</text>
</comment>
<keyword evidence="1" id="KW-0472">Membrane</keyword>
<keyword evidence="3" id="KW-1185">Reference proteome</keyword>
<keyword evidence="1" id="KW-0812">Transmembrane</keyword>
<evidence type="ECO:0000313" key="3">
    <source>
        <dbReference type="Proteomes" id="UP001174909"/>
    </source>
</evidence>
<keyword evidence="1" id="KW-1133">Transmembrane helix</keyword>
<evidence type="ECO:0000313" key="2">
    <source>
        <dbReference type="EMBL" id="CAI8052729.1"/>
    </source>
</evidence>
<proteinExistence type="predicted"/>
<dbReference type="InterPro" id="IPR024623">
    <property type="entry name" value="YtxH"/>
</dbReference>
<organism evidence="2 3">
    <name type="scientific">Geodia barretti</name>
    <name type="common">Barrett's horny sponge</name>
    <dbReference type="NCBI Taxonomy" id="519541"/>
    <lineage>
        <taxon>Eukaryota</taxon>
        <taxon>Metazoa</taxon>
        <taxon>Porifera</taxon>
        <taxon>Demospongiae</taxon>
        <taxon>Heteroscleromorpha</taxon>
        <taxon>Tetractinellida</taxon>
        <taxon>Astrophorina</taxon>
        <taxon>Geodiidae</taxon>
        <taxon>Geodia</taxon>
    </lineage>
</organism>
<name>A0AA35TS12_GEOBA</name>